<keyword evidence="8" id="KW-0732">Signal</keyword>
<dbReference type="Gene3D" id="2.170.130.10">
    <property type="entry name" value="TonB-dependent receptor, plug domain"/>
    <property type="match status" value="1"/>
</dbReference>
<dbReference type="Gene3D" id="2.40.170.20">
    <property type="entry name" value="TonB-dependent receptor, beta-barrel domain"/>
    <property type="match status" value="1"/>
</dbReference>
<comment type="similarity">
    <text evidence="7">Belongs to the TonB-dependent receptor family.</text>
</comment>
<dbReference type="InterPro" id="IPR012910">
    <property type="entry name" value="Plug_dom"/>
</dbReference>
<feature type="signal peptide" evidence="8">
    <location>
        <begin position="1"/>
        <end position="38"/>
    </location>
</feature>
<dbReference type="NCBIfam" id="TIGR04057">
    <property type="entry name" value="SusC_RagA_signa"/>
    <property type="match status" value="1"/>
</dbReference>
<dbReference type="RefSeq" id="WP_142600417.1">
    <property type="nucleotide sequence ID" value="NZ_FXSZ01000001.1"/>
</dbReference>
<dbReference type="Pfam" id="PF13715">
    <property type="entry name" value="CarbopepD_reg_2"/>
    <property type="match status" value="1"/>
</dbReference>
<keyword evidence="6 7" id="KW-0998">Cell outer membrane</keyword>
<evidence type="ECO:0000313" key="10">
    <source>
        <dbReference type="EMBL" id="SMO31851.1"/>
    </source>
</evidence>
<dbReference type="Pfam" id="PF07715">
    <property type="entry name" value="Plug"/>
    <property type="match status" value="1"/>
</dbReference>
<evidence type="ECO:0000256" key="7">
    <source>
        <dbReference type="PROSITE-ProRule" id="PRU01360"/>
    </source>
</evidence>
<evidence type="ECO:0000313" key="11">
    <source>
        <dbReference type="Proteomes" id="UP000315971"/>
    </source>
</evidence>
<dbReference type="SUPFAM" id="SSF49464">
    <property type="entry name" value="Carboxypeptidase regulatory domain-like"/>
    <property type="match status" value="1"/>
</dbReference>
<name>A0A521AAU6_9SPHI</name>
<organism evidence="10 11">
    <name type="scientific">Solitalea koreensis</name>
    <dbReference type="NCBI Taxonomy" id="543615"/>
    <lineage>
        <taxon>Bacteria</taxon>
        <taxon>Pseudomonadati</taxon>
        <taxon>Bacteroidota</taxon>
        <taxon>Sphingobacteriia</taxon>
        <taxon>Sphingobacteriales</taxon>
        <taxon>Sphingobacteriaceae</taxon>
        <taxon>Solitalea</taxon>
    </lineage>
</organism>
<dbReference type="GO" id="GO:0009279">
    <property type="term" value="C:cell outer membrane"/>
    <property type="evidence" value="ECO:0007669"/>
    <property type="project" value="UniProtKB-SubCell"/>
</dbReference>
<keyword evidence="4 7" id="KW-0812">Transmembrane</keyword>
<proteinExistence type="inferred from homology"/>
<keyword evidence="3 7" id="KW-1134">Transmembrane beta strand</keyword>
<accession>A0A521AAU6</accession>
<dbReference type="NCBIfam" id="TIGR04056">
    <property type="entry name" value="OMP_RagA_SusC"/>
    <property type="match status" value="1"/>
</dbReference>
<gene>
    <name evidence="10" type="ORF">SAMN06265350_10113</name>
</gene>
<dbReference type="AlphaFoldDB" id="A0A521AAU6"/>
<dbReference type="EMBL" id="FXSZ01000001">
    <property type="protein sequence ID" value="SMO31851.1"/>
    <property type="molecule type" value="Genomic_DNA"/>
</dbReference>
<evidence type="ECO:0000256" key="4">
    <source>
        <dbReference type="ARBA" id="ARBA00022692"/>
    </source>
</evidence>
<evidence type="ECO:0000256" key="6">
    <source>
        <dbReference type="ARBA" id="ARBA00023237"/>
    </source>
</evidence>
<evidence type="ECO:0000256" key="8">
    <source>
        <dbReference type="SAM" id="SignalP"/>
    </source>
</evidence>
<evidence type="ECO:0000256" key="1">
    <source>
        <dbReference type="ARBA" id="ARBA00004571"/>
    </source>
</evidence>
<dbReference type="Gene3D" id="3.55.50.30">
    <property type="match status" value="1"/>
</dbReference>
<comment type="subcellular location">
    <subcellularLocation>
        <location evidence="1 7">Cell outer membrane</location>
        <topology evidence="1 7">Multi-pass membrane protein</topology>
    </subcellularLocation>
</comment>
<dbReference type="InterPro" id="IPR011662">
    <property type="entry name" value="Secretin/TonB_short_N"/>
</dbReference>
<dbReference type="InterPro" id="IPR039426">
    <property type="entry name" value="TonB-dep_rcpt-like"/>
</dbReference>
<dbReference type="Proteomes" id="UP000315971">
    <property type="component" value="Unassembled WGS sequence"/>
</dbReference>
<feature type="domain" description="Secretin/TonB short N-terminal" evidence="9">
    <location>
        <begin position="66"/>
        <end position="117"/>
    </location>
</feature>
<evidence type="ECO:0000256" key="5">
    <source>
        <dbReference type="ARBA" id="ARBA00023136"/>
    </source>
</evidence>
<keyword evidence="11" id="KW-1185">Reference proteome</keyword>
<dbReference type="InterPro" id="IPR036942">
    <property type="entry name" value="Beta-barrel_TonB_sf"/>
</dbReference>
<dbReference type="PROSITE" id="PS52016">
    <property type="entry name" value="TONB_DEPENDENT_REC_3"/>
    <property type="match status" value="1"/>
</dbReference>
<keyword evidence="5 7" id="KW-0472">Membrane</keyword>
<dbReference type="SUPFAM" id="SSF56935">
    <property type="entry name" value="Porins"/>
    <property type="match status" value="1"/>
</dbReference>
<evidence type="ECO:0000259" key="9">
    <source>
        <dbReference type="SMART" id="SM00965"/>
    </source>
</evidence>
<dbReference type="InterPro" id="IPR023996">
    <property type="entry name" value="TonB-dep_OMP_SusC/RagA"/>
</dbReference>
<dbReference type="Pfam" id="PF07660">
    <property type="entry name" value="STN"/>
    <property type="match status" value="1"/>
</dbReference>
<evidence type="ECO:0000256" key="3">
    <source>
        <dbReference type="ARBA" id="ARBA00022452"/>
    </source>
</evidence>
<feature type="chain" id="PRO_5022117809" evidence="8">
    <location>
        <begin position="39"/>
        <end position="1116"/>
    </location>
</feature>
<dbReference type="OrthoDB" id="1094723at2"/>
<evidence type="ECO:0000256" key="2">
    <source>
        <dbReference type="ARBA" id="ARBA00022448"/>
    </source>
</evidence>
<dbReference type="InterPro" id="IPR037066">
    <property type="entry name" value="Plug_dom_sf"/>
</dbReference>
<protein>
    <submittedName>
        <fullName evidence="10">TonB-linked outer membrane protein, SusC/RagA family</fullName>
    </submittedName>
</protein>
<sequence>MKNNYKRIIPIKNNLKGIFRKKGITAFLFLAFSMNVMAQSAQKVSLKVKNVPASAAIDALKKQVKGFVVYNHEEVNALPKVTLNVKDQPFEKVLDQILAGSNLNYTVQNNSIIIGPKSDAKTSVARKKILVTGVVSDEDNLPLFKASVSEYGTTNNGTTTNEKGQFQLNVAENSTIIISYLGMTPQRISVGEGKTSFKITLKSNTASIKEVVVTGIPYTRRAESFTGAATKITKQELQRAGTQNIFQSLKNLEPSLNISDNFVNGSDPNKLPDMQVRGSSSFPDLKGEYATKPNQPLFIVDGFEMTIEKVSDLPLTRIESVTILKDASAKAIYGSRAANGVIVIETVKVKPGQLRLNYNGSLGIEAPDFSSYNMANASEKLNLEKQLGAYNRAQPITSLPYDSLYYANLKEVQSGVNTDWLAQPTQMGVTNKHAFSLEAGDERLSTGFSFFTSNTQGVMKGSDRKNLGGAFSLSYRYNGVMFRNQFQLSKVNSANSPYGNFDEYAKLNPYWRPYNEDGTVRRFLGIGPILSGSVYNPMYNATINTTNTSDYTDITNNTYLEWKANDNIKVTGRFGFTNTVNGSEVFYPASHTKYMGSTTDDITLRGSYDKGNGKASSVSSDLNMNYSKEWGRHSLFTNIGTTIREDKSENYLYSAVGLPNDKLDNIIFAKQYAVNSKPTGSESIARELGTLATANYSFDNKYFADASIRYSTSSLYGSNNRWGAFWSAGAGWNIHKESFLADNKYINLLKLRGSMGYTGSQNFSAYQAMLLYTYNVDNPYQGLFGTNLLGLPNNDLKWQQRLDYNVGLDAEILKRLSMRLDVYKGITNNLITDITTPPSLGFNTYKANLGQIVNTGLEFKLNYKMLVNPTNRQMLNVFVAGASNTNKIEKISNSLQSLTSSQDKLSATSNKLFTRFQEGQSLDAIWAVPSNGIDPATGKEIFVKKDGTLTDVWDVNDKVVVGNSQPKLQGNIGANFQYKGFSAGIIGRYRMGGQLYNQTLVDKVENASLNNNVDKRAYYNSWKNPGDDVLFRNIGVANTITQPTSRFVQNLSELNLSSINLGYDFYKFEFVKKLKLESLSLMLNLNDVQTFSTVQTERGTAYPFARYCSFTVNANF</sequence>
<dbReference type="InterPro" id="IPR008969">
    <property type="entry name" value="CarboxyPept-like_regulatory"/>
</dbReference>
<dbReference type="InterPro" id="IPR023997">
    <property type="entry name" value="TonB-dep_OMP_SusC/RagA_CS"/>
</dbReference>
<dbReference type="SMART" id="SM00965">
    <property type="entry name" value="STN"/>
    <property type="match status" value="1"/>
</dbReference>
<reference evidence="10 11" key="1">
    <citation type="submission" date="2017-05" db="EMBL/GenBank/DDBJ databases">
        <authorList>
            <person name="Varghese N."/>
            <person name="Submissions S."/>
        </authorList>
    </citation>
    <scope>NUCLEOTIDE SEQUENCE [LARGE SCALE GENOMIC DNA]</scope>
    <source>
        <strain evidence="10 11">DSM 21342</strain>
    </source>
</reference>
<dbReference type="Gene3D" id="2.60.40.1120">
    <property type="entry name" value="Carboxypeptidase-like, regulatory domain"/>
    <property type="match status" value="1"/>
</dbReference>
<keyword evidence="2 7" id="KW-0813">Transport</keyword>